<dbReference type="EMBL" id="BPLQ01003400">
    <property type="protein sequence ID" value="GIY00251.1"/>
    <property type="molecule type" value="Genomic_DNA"/>
</dbReference>
<evidence type="ECO:0000313" key="3">
    <source>
        <dbReference type="Proteomes" id="UP001054837"/>
    </source>
</evidence>
<organism evidence="2 3">
    <name type="scientific">Caerostris darwini</name>
    <dbReference type="NCBI Taxonomy" id="1538125"/>
    <lineage>
        <taxon>Eukaryota</taxon>
        <taxon>Metazoa</taxon>
        <taxon>Ecdysozoa</taxon>
        <taxon>Arthropoda</taxon>
        <taxon>Chelicerata</taxon>
        <taxon>Arachnida</taxon>
        <taxon>Araneae</taxon>
        <taxon>Araneomorphae</taxon>
        <taxon>Entelegynae</taxon>
        <taxon>Araneoidea</taxon>
        <taxon>Araneidae</taxon>
        <taxon>Caerostris</taxon>
    </lineage>
</organism>
<sequence>MVNATPKLPYKKHAKATPTESCRRDRKKVITLKRTRGGGHGYGATEAYRAKFVPSGTEQEEVAGNKVMWQQSSKEFRVKRVRNEVWPCNNLLR</sequence>
<dbReference type="Proteomes" id="UP001054837">
    <property type="component" value="Unassembled WGS sequence"/>
</dbReference>
<keyword evidence="3" id="KW-1185">Reference proteome</keyword>
<accession>A0AAV4PWD3</accession>
<comment type="caution">
    <text evidence="2">The sequence shown here is derived from an EMBL/GenBank/DDBJ whole genome shotgun (WGS) entry which is preliminary data.</text>
</comment>
<name>A0AAV4PWD3_9ARAC</name>
<proteinExistence type="predicted"/>
<evidence type="ECO:0000313" key="2">
    <source>
        <dbReference type="EMBL" id="GIY00251.1"/>
    </source>
</evidence>
<gene>
    <name evidence="2" type="ORF">CDAR_544851</name>
</gene>
<protein>
    <submittedName>
        <fullName evidence="2">Uncharacterized protein</fullName>
    </submittedName>
</protein>
<evidence type="ECO:0000256" key="1">
    <source>
        <dbReference type="SAM" id="MobiDB-lite"/>
    </source>
</evidence>
<dbReference type="AlphaFoldDB" id="A0AAV4PWD3"/>
<reference evidence="2 3" key="1">
    <citation type="submission" date="2021-06" db="EMBL/GenBank/DDBJ databases">
        <title>Caerostris darwini draft genome.</title>
        <authorList>
            <person name="Kono N."/>
            <person name="Arakawa K."/>
        </authorList>
    </citation>
    <scope>NUCLEOTIDE SEQUENCE [LARGE SCALE GENOMIC DNA]</scope>
</reference>
<feature type="region of interest" description="Disordered" evidence="1">
    <location>
        <begin position="1"/>
        <end position="24"/>
    </location>
</feature>